<evidence type="ECO:0000259" key="7">
    <source>
        <dbReference type="PROSITE" id="PS51193"/>
    </source>
</evidence>
<dbReference type="Pfam" id="PF06733">
    <property type="entry name" value="DEAD_2"/>
    <property type="match status" value="1"/>
</dbReference>
<evidence type="ECO:0000313" key="8">
    <source>
        <dbReference type="EnsemblProtists" id="Phyra74218"/>
    </source>
</evidence>
<protein>
    <recommendedName>
        <fullName evidence="7">Helicase ATP-binding domain-containing protein</fullName>
    </recommendedName>
</protein>
<dbReference type="Proteomes" id="UP000005238">
    <property type="component" value="Unassembled WGS sequence"/>
</dbReference>
<dbReference type="GO" id="GO:0016818">
    <property type="term" value="F:hydrolase activity, acting on acid anhydrides, in phosphorus-containing anhydrides"/>
    <property type="evidence" value="ECO:0007669"/>
    <property type="project" value="InterPro"/>
</dbReference>
<dbReference type="InterPro" id="IPR014013">
    <property type="entry name" value="Helic_SF1/SF2_ATP-bd_DinG/Rad3"/>
</dbReference>
<dbReference type="GO" id="GO:0003678">
    <property type="term" value="F:DNA helicase activity"/>
    <property type="evidence" value="ECO:0007669"/>
    <property type="project" value="InterPro"/>
</dbReference>
<dbReference type="eggNOG" id="KOG1211">
    <property type="taxonomic scope" value="Eukaryota"/>
</dbReference>
<dbReference type="PANTHER" id="PTHR11895">
    <property type="entry name" value="TRANSAMIDASE"/>
    <property type="match status" value="1"/>
</dbReference>
<sequence>MVSTSAGVAVVVLLSSALLMLGDRVDLPPLELLQRQWAASSGYDLADLAAPVLYGKPLLALAYVARLPVLGRILCNQLAKDNKILEVRKFAASIPDLPLYYPYLDPKESDKTQGGPLSLEEFSKKGSRAENADVSFKHWSIADYTSRYASGEVTPVQVAKALLVAVEQNQKSGYPLNLFVEKHDDEILAQAKASAERYARGEPLGVLDGVPVAIKDEVHIKGHRMFTGTSFLGYEEDPATEDDPPVARLRSAGAVILGTTNMHEIGSGVTGYNMHYGTVRNPYNPKCYTGGSSSGSAAAVASGLVPLALGLDGGGSIRIPSSMCGVVGIKPTFQRVPPAAADCPSVAHVGPIAASVRDASIGYAIMSGGDELSFPRGMTQPSVDLHSFEDTASLKGVRIGYFSDYTNHSSPEIAEAVNKALKALEARGAELVETPLRHLTPIHVAHSITISSEFAQNLDKYYERVGEMSPEVQLILTFGRSFTAMDFLAAQRVRAFALRQFQENVLSKVDAFVTPSTGITAPEIPPEAFAVGELNAQQLGAIFRFSVYGNLIGVPGVAVPIGYDSRGLPMSIQFQTGHWQEDTMLRLAHATEDLNTLAALKRKQHALVESPTGSGKTLALLSSCLTFQRDFMRDAMAEYHQKKLRRRQQMQQLRDQVRAQQQQQEQEIQSQFSQFSTTSGWDDDAFGLLQRSIKRFKREDDTAPDVTYSSSLQVGVLDMETQLVTQEEQEQGMETFLSPDEEVKQEQGTEAQLVPPDEEVKREQGIETQRLPLEENVKQELGMAMQNKEAVFGTNDLQEEQPPSVPKIFFCSRTHSQLAQAVKELKSCPESYMRSLPGSTVLHSCVLASKRMLCVNEEVNDEPSLVNERCQELRMEKEKRRTAGEEDGEGGCPYNQTSFSRLRSQAPQVWDIEDITRLSSTCAECAYFFSKSELETAHIVFCPYNYVLDPSIRKAVGIKLQNAIVVLDEAHNVEDTCRNGASLRLLITCWLVPLSLLTM</sequence>
<dbReference type="PROSITE" id="PS51193">
    <property type="entry name" value="HELICASE_ATP_BIND_2"/>
    <property type="match status" value="1"/>
</dbReference>
<feature type="domain" description="Helicase ATP-binding" evidence="7">
    <location>
        <begin position="566"/>
        <end position="999"/>
    </location>
</feature>
<dbReference type="Gene3D" id="3.90.1300.10">
    <property type="entry name" value="Amidase signature (AS) domain"/>
    <property type="match status" value="1"/>
</dbReference>
<feature type="coiled-coil region" evidence="5">
    <location>
        <begin position="636"/>
        <end position="670"/>
    </location>
</feature>
<dbReference type="InterPro" id="IPR020556">
    <property type="entry name" value="Amidase_CS"/>
</dbReference>
<dbReference type="PROSITE" id="PS00571">
    <property type="entry name" value="AMIDASES"/>
    <property type="match status" value="1"/>
</dbReference>
<dbReference type="VEuPathDB" id="FungiDB:KRP22_14799"/>
<evidence type="ECO:0000256" key="4">
    <source>
        <dbReference type="ARBA" id="ARBA00022840"/>
    </source>
</evidence>
<dbReference type="GO" id="GO:0003677">
    <property type="term" value="F:DNA binding"/>
    <property type="evidence" value="ECO:0007669"/>
    <property type="project" value="InterPro"/>
</dbReference>
<dbReference type="InterPro" id="IPR000120">
    <property type="entry name" value="Amidase"/>
</dbReference>
<dbReference type="STRING" id="164328.H3GEW2"/>
<keyword evidence="4" id="KW-0067">ATP-binding</keyword>
<accession>H3GEW2</accession>
<dbReference type="HOGENOM" id="CLU_296386_0_0_1"/>
<dbReference type="SMART" id="SM00488">
    <property type="entry name" value="DEXDc2"/>
    <property type="match status" value="1"/>
</dbReference>
<dbReference type="EnsemblProtists" id="Phyra74218">
    <property type="protein sequence ID" value="Phyra74218"/>
    <property type="gene ID" value="Phyra74218"/>
</dbReference>
<dbReference type="Pfam" id="PF01425">
    <property type="entry name" value="Amidase"/>
    <property type="match status" value="1"/>
</dbReference>
<comment type="similarity">
    <text evidence="1">Belongs to the amidase family.</text>
</comment>
<evidence type="ECO:0000256" key="2">
    <source>
        <dbReference type="ARBA" id="ARBA00022741"/>
    </source>
</evidence>
<keyword evidence="9" id="KW-1185">Reference proteome</keyword>
<keyword evidence="2" id="KW-0547">Nucleotide-binding</keyword>
<evidence type="ECO:0000256" key="6">
    <source>
        <dbReference type="SAM" id="SignalP"/>
    </source>
</evidence>
<dbReference type="VEuPathDB" id="FungiDB:KRP23_5321"/>
<reference evidence="9" key="1">
    <citation type="journal article" date="2006" name="Science">
        <title>Phytophthora genome sequences uncover evolutionary origins and mechanisms of pathogenesis.</title>
        <authorList>
            <person name="Tyler B.M."/>
            <person name="Tripathy S."/>
            <person name="Zhang X."/>
            <person name="Dehal P."/>
            <person name="Jiang R.H."/>
            <person name="Aerts A."/>
            <person name="Arredondo F.D."/>
            <person name="Baxter L."/>
            <person name="Bensasson D."/>
            <person name="Beynon J.L."/>
            <person name="Chapman J."/>
            <person name="Damasceno C.M."/>
            <person name="Dorrance A.E."/>
            <person name="Dou D."/>
            <person name="Dickerman A.W."/>
            <person name="Dubchak I.L."/>
            <person name="Garbelotto M."/>
            <person name="Gijzen M."/>
            <person name="Gordon S.G."/>
            <person name="Govers F."/>
            <person name="Grunwald N.J."/>
            <person name="Huang W."/>
            <person name="Ivors K.L."/>
            <person name="Jones R.W."/>
            <person name="Kamoun S."/>
            <person name="Krampis K."/>
            <person name="Lamour K.H."/>
            <person name="Lee M.K."/>
            <person name="McDonald W.H."/>
            <person name="Medina M."/>
            <person name="Meijer H.J."/>
            <person name="Nordberg E.K."/>
            <person name="Maclean D.J."/>
            <person name="Ospina-Giraldo M.D."/>
            <person name="Morris P.F."/>
            <person name="Phuntumart V."/>
            <person name="Putnam N.H."/>
            <person name="Rash S."/>
            <person name="Rose J.K."/>
            <person name="Sakihama Y."/>
            <person name="Salamov A.A."/>
            <person name="Savidor A."/>
            <person name="Scheuring C.F."/>
            <person name="Smith B.M."/>
            <person name="Sobral B.W."/>
            <person name="Terry A."/>
            <person name="Torto-Alalibo T.A."/>
            <person name="Win J."/>
            <person name="Xu Z."/>
            <person name="Zhang H."/>
            <person name="Grigoriev I.V."/>
            <person name="Rokhsar D.S."/>
            <person name="Boore J.L."/>
        </authorList>
    </citation>
    <scope>NUCLEOTIDE SEQUENCE [LARGE SCALE GENOMIC DNA]</scope>
    <source>
        <strain evidence="9">Pr102</strain>
    </source>
</reference>
<evidence type="ECO:0000313" key="9">
    <source>
        <dbReference type="Proteomes" id="UP000005238"/>
    </source>
</evidence>
<name>H3GEW2_PHYRM</name>
<dbReference type="SUPFAM" id="SSF52540">
    <property type="entry name" value="P-loop containing nucleoside triphosphate hydrolases"/>
    <property type="match status" value="1"/>
</dbReference>
<evidence type="ECO:0000256" key="3">
    <source>
        <dbReference type="ARBA" id="ARBA00022801"/>
    </source>
</evidence>
<dbReference type="SUPFAM" id="SSF75304">
    <property type="entry name" value="Amidase signature (AS) enzymes"/>
    <property type="match status" value="1"/>
</dbReference>
<dbReference type="VEuPathDB" id="FungiDB:KRP22_14800"/>
<keyword evidence="6" id="KW-0732">Signal</keyword>
<dbReference type="GO" id="GO:0005524">
    <property type="term" value="F:ATP binding"/>
    <property type="evidence" value="ECO:0007669"/>
    <property type="project" value="UniProtKB-KW"/>
</dbReference>
<dbReference type="InterPro" id="IPR027417">
    <property type="entry name" value="P-loop_NTPase"/>
</dbReference>
<keyword evidence="5" id="KW-0175">Coiled coil</keyword>
<evidence type="ECO:0000256" key="5">
    <source>
        <dbReference type="SAM" id="Coils"/>
    </source>
</evidence>
<dbReference type="EMBL" id="DS566003">
    <property type="status" value="NOT_ANNOTATED_CDS"/>
    <property type="molecule type" value="Genomic_DNA"/>
</dbReference>
<dbReference type="InterPro" id="IPR036928">
    <property type="entry name" value="AS_sf"/>
</dbReference>
<feature type="chain" id="PRO_5003585963" description="Helicase ATP-binding domain-containing protein" evidence="6">
    <location>
        <begin position="23"/>
        <end position="999"/>
    </location>
</feature>
<dbReference type="InterPro" id="IPR010614">
    <property type="entry name" value="RAD3-like_helicase_DEAD"/>
</dbReference>
<dbReference type="InterPro" id="IPR023631">
    <property type="entry name" value="Amidase_dom"/>
</dbReference>
<dbReference type="Gene3D" id="3.40.50.300">
    <property type="entry name" value="P-loop containing nucleotide triphosphate hydrolases"/>
    <property type="match status" value="2"/>
</dbReference>
<evidence type="ECO:0000256" key="1">
    <source>
        <dbReference type="ARBA" id="ARBA00009199"/>
    </source>
</evidence>
<keyword evidence="3" id="KW-0378">Hydrolase</keyword>
<dbReference type="InParanoid" id="H3GEW2"/>
<dbReference type="PANTHER" id="PTHR11895:SF67">
    <property type="entry name" value="AMIDASE DOMAIN-CONTAINING PROTEIN"/>
    <property type="match status" value="1"/>
</dbReference>
<dbReference type="eggNOG" id="KOG1132">
    <property type="taxonomic scope" value="Eukaryota"/>
</dbReference>
<organism evidence="8 9">
    <name type="scientific">Phytophthora ramorum</name>
    <name type="common">Sudden oak death agent</name>
    <dbReference type="NCBI Taxonomy" id="164328"/>
    <lineage>
        <taxon>Eukaryota</taxon>
        <taxon>Sar</taxon>
        <taxon>Stramenopiles</taxon>
        <taxon>Oomycota</taxon>
        <taxon>Peronosporomycetes</taxon>
        <taxon>Peronosporales</taxon>
        <taxon>Peronosporaceae</taxon>
        <taxon>Phytophthora</taxon>
    </lineage>
</organism>
<reference evidence="8" key="2">
    <citation type="submission" date="2015-06" db="UniProtKB">
        <authorList>
            <consortium name="EnsemblProtists"/>
        </authorList>
    </citation>
    <scope>IDENTIFICATION</scope>
    <source>
        <strain evidence="8">Pr102</strain>
    </source>
</reference>
<dbReference type="InterPro" id="IPR006554">
    <property type="entry name" value="Helicase-like_DEXD_c2"/>
</dbReference>
<feature type="signal peptide" evidence="6">
    <location>
        <begin position="1"/>
        <end position="22"/>
    </location>
</feature>
<proteinExistence type="inferred from homology"/>
<dbReference type="AlphaFoldDB" id="H3GEW2"/>
<dbReference type="VEuPathDB" id="FungiDB:KRP23_5322"/>